<dbReference type="PANTHER" id="PTHR12143:SF19">
    <property type="entry name" value="PEPTIDE-N(4)-(N-ACETYL-BETA-GLUCOSAMINYL)ASPARAGINE AMIDASE"/>
    <property type="match status" value="1"/>
</dbReference>
<dbReference type="EC" id="3.5.1.52" evidence="5"/>
<reference evidence="14 15" key="1">
    <citation type="submission" date="2023-02" db="EMBL/GenBank/DDBJ databases">
        <title>LHISI_Scaffold_Assembly.</title>
        <authorList>
            <person name="Stuart O.P."/>
            <person name="Cleave R."/>
            <person name="Magrath M.J.L."/>
            <person name="Mikheyev A.S."/>
        </authorList>
    </citation>
    <scope>NUCLEOTIDE SEQUENCE [LARGE SCALE GENOMIC DNA]</scope>
    <source>
        <strain evidence="14">Daus_M_001</strain>
        <tissue evidence="14">Leg muscle</tissue>
    </source>
</reference>
<dbReference type="Proteomes" id="UP001159363">
    <property type="component" value="Chromosome 5"/>
</dbReference>
<proteinExistence type="inferred from homology"/>
<dbReference type="InterPro" id="IPR038680">
    <property type="entry name" value="PAW_sf"/>
</dbReference>
<feature type="domain" description="Transglutaminase-like" evidence="13">
    <location>
        <begin position="217"/>
        <end position="272"/>
    </location>
</feature>
<dbReference type="InterPro" id="IPR008979">
    <property type="entry name" value="Galactose-bd-like_sf"/>
</dbReference>
<comment type="catalytic activity">
    <reaction evidence="1">
        <text>Hydrolysis of an N(4)-(acetyl-beta-D-glucosaminyl)asparagine residue in which the glucosamine residue may be further glycosylated, to yield a (substituted) N-acetyl-beta-D-glucosaminylamine and a peptide containing an aspartate residue.</text>
        <dbReference type="EC" id="3.5.1.52"/>
    </reaction>
</comment>
<keyword evidence="10" id="KW-0862">Zinc</keyword>
<comment type="subcellular location">
    <subcellularLocation>
        <location evidence="3">Cytoplasm</location>
    </subcellularLocation>
</comment>
<evidence type="ECO:0000259" key="13">
    <source>
        <dbReference type="SMART" id="SM00460"/>
    </source>
</evidence>
<dbReference type="SMART" id="SM00580">
    <property type="entry name" value="PUG"/>
    <property type="match status" value="1"/>
</dbReference>
<evidence type="ECO:0000256" key="11">
    <source>
        <dbReference type="ARBA" id="ARBA00024870"/>
    </source>
</evidence>
<evidence type="ECO:0000256" key="12">
    <source>
        <dbReference type="ARBA" id="ARBA00032901"/>
    </source>
</evidence>
<dbReference type="EMBL" id="JARBHB010000006">
    <property type="protein sequence ID" value="KAJ8880125.1"/>
    <property type="molecule type" value="Genomic_DNA"/>
</dbReference>
<accession>A0ABQ9H757</accession>
<evidence type="ECO:0000256" key="5">
    <source>
        <dbReference type="ARBA" id="ARBA00012158"/>
    </source>
</evidence>
<evidence type="ECO:0000256" key="6">
    <source>
        <dbReference type="ARBA" id="ARBA00018546"/>
    </source>
</evidence>
<dbReference type="InterPro" id="IPR038765">
    <property type="entry name" value="Papain-like_cys_pep_sf"/>
</dbReference>
<gene>
    <name evidence="14" type="ORF">PR048_016588</name>
</gene>
<evidence type="ECO:0000256" key="1">
    <source>
        <dbReference type="ARBA" id="ARBA00001650"/>
    </source>
</evidence>
<evidence type="ECO:0000256" key="10">
    <source>
        <dbReference type="ARBA" id="ARBA00022833"/>
    </source>
</evidence>
<dbReference type="InterPro" id="IPR050883">
    <property type="entry name" value="PNGase"/>
</dbReference>
<dbReference type="SMART" id="SM00460">
    <property type="entry name" value="TGc"/>
    <property type="match status" value="1"/>
</dbReference>
<dbReference type="Pfam" id="PF01841">
    <property type="entry name" value="Transglut_core"/>
    <property type="match status" value="1"/>
</dbReference>
<keyword evidence="15" id="KW-1185">Reference proteome</keyword>
<keyword evidence="7" id="KW-0963">Cytoplasm</keyword>
<comment type="similarity">
    <text evidence="4">Belongs to the transglutaminase-like superfamily. PNGase family.</text>
</comment>
<dbReference type="Pfam" id="PF09409">
    <property type="entry name" value="PUB"/>
    <property type="match status" value="1"/>
</dbReference>
<evidence type="ECO:0000256" key="2">
    <source>
        <dbReference type="ARBA" id="ARBA00001947"/>
    </source>
</evidence>
<keyword evidence="9" id="KW-0378">Hydrolase</keyword>
<evidence type="ECO:0000313" key="15">
    <source>
        <dbReference type="Proteomes" id="UP001159363"/>
    </source>
</evidence>
<evidence type="ECO:0000256" key="9">
    <source>
        <dbReference type="ARBA" id="ARBA00022801"/>
    </source>
</evidence>
<comment type="function">
    <text evidence="11">Specifically deglycosylates the denatured form of N-linked glycoproteins in the cytoplasm and assists their proteasome-mediated degradation. Cleaves the beta-aspartyl-glucosamine (GlcNAc) of the glycan and the amide side chain of Asn, converting Asn to Asp. Prefers proteins containing high-mannose over those bearing complex type oligosaccharides. Can recognize misfolded proteins in the endoplasmic reticulum that are exported to the cytosol to be destroyed and deglycosylate them, while it has no activity toward native proteins. Deglycosylation is a prerequisite for subsequent proteasome-mediated degradation of some, but not all, misfolded glycoproteins.</text>
</comment>
<dbReference type="SUPFAM" id="SSF54001">
    <property type="entry name" value="Cysteine proteinases"/>
    <property type="match status" value="1"/>
</dbReference>
<dbReference type="InterPro" id="IPR018997">
    <property type="entry name" value="PUB_domain"/>
</dbReference>
<evidence type="ECO:0000256" key="8">
    <source>
        <dbReference type="ARBA" id="ARBA00022723"/>
    </source>
</evidence>
<sequence>MGPEVEVRELENVQIKAARWVKALEENPRPLYDKTTLLLLKIVDNIIREPHNPKFRTLRLDNAVVIDKLIPVIGAMECLFEIGFEEAPLLQQMKVHSAGVLQYEDSDLQRRALSLVPLARLAGAVERRMATVRCAVKAGQIAAGLEPDARDILLLELLHWFKGSFFSWVDAPACTACHGPTTFLRQVLHEGVRTEVYECGSCHNSTSFPRYNDASKLLQTRRGRCGEWANCFTLLCRALGWDARLVVDSTDHVWTEVFSTWQGRWLHCDPCEEVCDQPLLYEAGWGKHLNYVLAYSCDDVQDVTWRYSSSWKDVLARRTQCSEQELLQAIFTLRAERQAMLSPARRAFLQRRLVAELIQFLSPVTASAAEQKGRTSGSLAWRLARGEMHEITANTHTWVAGPEQVAALRLTVNYCTARDCYEAGHGSSMPGWQNGVFSMQNMFRKEEHDWGYVYLARTASNVGYCGEVQWLIRLHYGRMGLTSRSRQLKVTSSSFHHVVSCGGDLLLSSDNDTRQGLGVRVQRSVCRWCCRWFFLRSSLGNPGEGGVHCAQALRQCLGSSENLVTLKYAPAATFYAYRRPVNQTTSKHDHIYI</sequence>
<name>A0ABQ9H757_9NEOP</name>
<organism evidence="14 15">
    <name type="scientific">Dryococelus australis</name>
    <dbReference type="NCBI Taxonomy" id="614101"/>
    <lineage>
        <taxon>Eukaryota</taxon>
        <taxon>Metazoa</taxon>
        <taxon>Ecdysozoa</taxon>
        <taxon>Arthropoda</taxon>
        <taxon>Hexapoda</taxon>
        <taxon>Insecta</taxon>
        <taxon>Pterygota</taxon>
        <taxon>Neoptera</taxon>
        <taxon>Polyneoptera</taxon>
        <taxon>Phasmatodea</taxon>
        <taxon>Verophasmatodea</taxon>
        <taxon>Anareolatae</taxon>
        <taxon>Phasmatidae</taxon>
        <taxon>Eurycanthinae</taxon>
        <taxon>Dryococelus</taxon>
    </lineage>
</organism>
<protein>
    <recommendedName>
        <fullName evidence="6">Peptide-N(4)-(N-acetyl-beta-glucosaminyl)asparagine amidase</fullName>
        <ecNumber evidence="5">3.5.1.52</ecNumber>
    </recommendedName>
    <alternativeName>
        <fullName evidence="12">Peptide:N-glycanase</fullName>
    </alternativeName>
</protein>
<dbReference type="Gene3D" id="2.60.120.1020">
    <property type="entry name" value="Peptide N glycanase, PAW domain"/>
    <property type="match status" value="1"/>
</dbReference>
<evidence type="ECO:0000256" key="3">
    <source>
        <dbReference type="ARBA" id="ARBA00004496"/>
    </source>
</evidence>
<evidence type="ECO:0000256" key="7">
    <source>
        <dbReference type="ARBA" id="ARBA00022490"/>
    </source>
</evidence>
<dbReference type="InterPro" id="IPR036339">
    <property type="entry name" value="PUB-like_dom_sf"/>
</dbReference>
<comment type="cofactor">
    <cofactor evidence="2">
        <name>Zn(2+)</name>
        <dbReference type="ChEBI" id="CHEBI:29105"/>
    </cofactor>
</comment>
<dbReference type="Pfam" id="PF04721">
    <property type="entry name" value="PAW"/>
    <property type="match status" value="1"/>
</dbReference>
<dbReference type="Gene3D" id="3.10.620.30">
    <property type="match status" value="1"/>
</dbReference>
<evidence type="ECO:0000313" key="14">
    <source>
        <dbReference type="EMBL" id="KAJ8880125.1"/>
    </source>
</evidence>
<dbReference type="InterPro" id="IPR002931">
    <property type="entry name" value="Transglutaminase-like"/>
</dbReference>
<evidence type="ECO:0000256" key="4">
    <source>
        <dbReference type="ARBA" id="ARBA00009390"/>
    </source>
</evidence>
<dbReference type="InterPro" id="IPR006588">
    <property type="entry name" value="Peptide_N_glycanase_PAW_dom"/>
</dbReference>
<comment type="caution">
    <text evidence="14">The sequence shown here is derived from an EMBL/GenBank/DDBJ whole genome shotgun (WGS) entry which is preliminary data.</text>
</comment>
<dbReference type="SUPFAM" id="SSF49785">
    <property type="entry name" value="Galactose-binding domain-like"/>
    <property type="match status" value="1"/>
</dbReference>
<dbReference type="PANTHER" id="PTHR12143">
    <property type="entry name" value="PEPTIDE N-GLYCANASE PNGASE -RELATED"/>
    <property type="match status" value="1"/>
</dbReference>
<dbReference type="SUPFAM" id="SSF143503">
    <property type="entry name" value="PUG domain-like"/>
    <property type="match status" value="1"/>
</dbReference>
<keyword evidence="8" id="KW-0479">Metal-binding</keyword>
<dbReference type="Gene3D" id="2.20.25.10">
    <property type="match status" value="1"/>
</dbReference>